<evidence type="ECO:0000313" key="3">
    <source>
        <dbReference type="Proteomes" id="UP000235672"/>
    </source>
</evidence>
<dbReference type="EMBL" id="KZ613483">
    <property type="protein sequence ID" value="PMD20989.1"/>
    <property type="molecule type" value="Genomic_DNA"/>
</dbReference>
<proteinExistence type="predicted"/>
<dbReference type="OrthoDB" id="3553147at2759"/>
<dbReference type="Proteomes" id="UP000235672">
    <property type="component" value="Unassembled WGS sequence"/>
</dbReference>
<dbReference type="PANTHER" id="PTHR24148">
    <property type="entry name" value="ANKYRIN REPEAT DOMAIN-CONTAINING PROTEIN 39 HOMOLOG-RELATED"/>
    <property type="match status" value="1"/>
</dbReference>
<evidence type="ECO:0000313" key="2">
    <source>
        <dbReference type="EMBL" id="PMD20989.1"/>
    </source>
</evidence>
<keyword evidence="3" id="KW-1185">Reference proteome</keyword>
<dbReference type="AlphaFoldDB" id="A0A2J6Q408"/>
<accession>A0A2J6Q408</accession>
<reference evidence="2 3" key="1">
    <citation type="submission" date="2016-05" db="EMBL/GenBank/DDBJ databases">
        <title>A degradative enzymes factory behind the ericoid mycorrhizal symbiosis.</title>
        <authorList>
            <consortium name="DOE Joint Genome Institute"/>
            <person name="Martino E."/>
            <person name="Morin E."/>
            <person name="Grelet G."/>
            <person name="Kuo A."/>
            <person name="Kohler A."/>
            <person name="Daghino S."/>
            <person name="Barry K."/>
            <person name="Choi C."/>
            <person name="Cichocki N."/>
            <person name="Clum A."/>
            <person name="Copeland A."/>
            <person name="Hainaut M."/>
            <person name="Haridas S."/>
            <person name="Labutti K."/>
            <person name="Lindquist E."/>
            <person name="Lipzen A."/>
            <person name="Khouja H.-R."/>
            <person name="Murat C."/>
            <person name="Ohm R."/>
            <person name="Olson A."/>
            <person name="Spatafora J."/>
            <person name="Veneault-Fourrey C."/>
            <person name="Henrissat B."/>
            <person name="Grigoriev I."/>
            <person name="Martin F."/>
            <person name="Perotto S."/>
        </authorList>
    </citation>
    <scope>NUCLEOTIDE SEQUENCE [LARGE SCALE GENOMIC DNA]</scope>
    <source>
        <strain evidence="2 3">UAMH 7357</strain>
    </source>
</reference>
<name>A0A2J6Q408_9HELO</name>
<dbReference type="InterPro" id="IPR052895">
    <property type="entry name" value="HetReg/Transcr_Mod"/>
</dbReference>
<gene>
    <name evidence="2" type="ORF">NA56DRAFT_704231</name>
</gene>
<feature type="domain" description="Heterokaryon incompatibility" evidence="1">
    <location>
        <begin position="281"/>
        <end position="426"/>
    </location>
</feature>
<sequence length="558" mass="66292">MEEESRRMDEESIMREREWMTAEGLLNEDEELMGEPQDEELVFGEKWMEQREELRRMELESRRMELEWKRKEELRTLEEYTGREQDRWRRLMTVELPTTEREESISTNEDFMAMSQESTKEDLKVPEESNENKESIMNEDFRKIVDKIMKEEPIMKAKDRRHEERLAGVDSDEVVGYEEAMDYPPSVMNELRGWRLATPTVYGCDACDEEVMDYEISIMDEIRGLHPTSPFLEKQKTFHYDPLDEPKHEMRAVRLHPRRWLTDPDIICDIITLDLRTAPEYEAVSYEWGYPSSASNQYTIQINSRLMVIRRNLWLALYELRDRRKPRTLWIDALCINQLDVLERNCQVSRMGDIYSHAIRVVSWMGQQDYESRYGRAFLAELNSIPADRYCPPGRACPYGQHRDKWQALRSLCCRSYWDRLWIIQEVLLASDLRVQFGSLSFQWEELSDVFHYLRHNLTGSCSPDVKLDLVKSVPFRLEMRRKKRQMAILEMNNDDLIPLLDVVDLFKGSKCFDERDEIFGLRSLSPSCCRDAVQTDYSMTNEDVINALIAHNEVEHS</sequence>
<dbReference type="STRING" id="1745343.A0A2J6Q408"/>
<organism evidence="2 3">
    <name type="scientific">Hyaloscypha hepaticicola</name>
    <dbReference type="NCBI Taxonomy" id="2082293"/>
    <lineage>
        <taxon>Eukaryota</taxon>
        <taxon>Fungi</taxon>
        <taxon>Dikarya</taxon>
        <taxon>Ascomycota</taxon>
        <taxon>Pezizomycotina</taxon>
        <taxon>Leotiomycetes</taxon>
        <taxon>Helotiales</taxon>
        <taxon>Hyaloscyphaceae</taxon>
        <taxon>Hyaloscypha</taxon>
    </lineage>
</organism>
<evidence type="ECO:0000259" key="1">
    <source>
        <dbReference type="Pfam" id="PF06985"/>
    </source>
</evidence>
<dbReference type="PANTHER" id="PTHR24148:SF73">
    <property type="entry name" value="HET DOMAIN PROTEIN (AFU_ORTHOLOGUE AFUA_8G01020)"/>
    <property type="match status" value="1"/>
</dbReference>
<protein>
    <recommendedName>
        <fullName evidence="1">Heterokaryon incompatibility domain-containing protein</fullName>
    </recommendedName>
</protein>
<dbReference type="Pfam" id="PF06985">
    <property type="entry name" value="HET"/>
    <property type="match status" value="1"/>
</dbReference>
<dbReference type="InterPro" id="IPR010730">
    <property type="entry name" value="HET"/>
</dbReference>